<dbReference type="EMBL" id="AALD02000007">
    <property type="protein sequence ID" value="EEQ11658.1"/>
    <property type="molecule type" value="Genomic_DNA"/>
</dbReference>
<gene>
    <name evidence="1" type="ORF">ymoll0001_22370</name>
</gene>
<accession>A0ABP2EGN9</accession>
<evidence type="ECO:0000313" key="1">
    <source>
        <dbReference type="EMBL" id="EEQ11658.1"/>
    </source>
</evidence>
<reference evidence="1" key="1">
    <citation type="submission" date="2008-12" db="EMBL/GenBank/DDBJ databases">
        <title>Annotation of the Yersinia mollaretii ATCC 43969 genome.</title>
        <authorList>
            <person name="Read T.D."/>
            <person name="Akmal A."/>
            <person name="Bishop-Lilly K."/>
            <person name="Chen P.E."/>
            <person name="Cook C."/>
            <person name="Kiley M.P."/>
            <person name="Lentz S."/>
            <person name="Mateczun A."/>
            <person name="Nagarajan N."/>
            <person name="Nolan N."/>
            <person name="Osborne B.I."/>
            <person name="Pop M."/>
            <person name="Sozhamannan S."/>
            <person name="Stewart A.C."/>
            <person name="Sulakvelidze A."/>
            <person name="Thomason B."/>
            <person name="Willner K."/>
            <person name="Zwick M.E."/>
        </authorList>
    </citation>
    <scope>NUCLEOTIDE SEQUENCE [LARGE SCALE GENOMIC DNA]</scope>
    <source>
        <strain evidence="1">ATCC 43969</strain>
    </source>
</reference>
<protein>
    <submittedName>
        <fullName evidence="1">Uncharacterized protein</fullName>
    </submittedName>
</protein>
<keyword evidence="2" id="KW-1185">Reference proteome</keyword>
<proteinExistence type="predicted"/>
<evidence type="ECO:0000313" key="2">
    <source>
        <dbReference type="Proteomes" id="UP000003027"/>
    </source>
</evidence>
<organism evidence="1 2">
    <name type="scientific">Yersinia mollaretii (strain ATCC 43969 / DSM 18520 / CIP 103324 / CNY 7263 / WAIP 204)</name>
    <dbReference type="NCBI Taxonomy" id="349967"/>
    <lineage>
        <taxon>Bacteria</taxon>
        <taxon>Pseudomonadati</taxon>
        <taxon>Pseudomonadota</taxon>
        <taxon>Gammaproteobacteria</taxon>
        <taxon>Enterobacterales</taxon>
        <taxon>Yersiniaceae</taxon>
        <taxon>Yersinia</taxon>
    </lineage>
</organism>
<sequence length="48" mass="5587">MHSITPGNNTRTHYDNLQQNFTSTFHLITILPIKNNLLIQSDNVRCYV</sequence>
<name>A0ABP2EGN9_YERMW</name>
<comment type="caution">
    <text evidence="1">The sequence shown here is derived from an EMBL/GenBank/DDBJ whole genome shotgun (WGS) entry which is preliminary data.</text>
</comment>
<dbReference type="Proteomes" id="UP000003027">
    <property type="component" value="Unassembled WGS sequence"/>
</dbReference>